<evidence type="ECO:0000313" key="2">
    <source>
        <dbReference type="Proteomes" id="UP000199058"/>
    </source>
</evidence>
<proteinExistence type="predicted"/>
<protein>
    <submittedName>
        <fullName evidence="1">Uncharacterized protein</fullName>
    </submittedName>
</protein>
<dbReference type="STRING" id="1122252.SAMN05660443_0045"/>
<accession>A0A1I1DRN2</accession>
<keyword evidence="2" id="KW-1185">Reference proteome</keyword>
<name>A0A1I1DRN2_9GAMM</name>
<dbReference type="AlphaFoldDB" id="A0A1I1DRN2"/>
<dbReference type="EMBL" id="FOLH01000001">
    <property type="protein sequence ID" value="SFB77645.1"/>
    <property type="molecule type" value="Genomic_DNA"/>
</dbReference>
<sequence>MSSSNEITKARALSELRQFLKKLLLEPGTLETTLEIAKRHYGDHKMLDKVAEDITNETLVKIPEDPEERSEADKLFLELLKEVVEESQALY</sequence>
<dbReference type="Proteomes" id="UP000199058">
    <property type="component" value="Unassembled WGS sequence"/>
</dbReference>
<dbReference type="OrthoDB" id="6120634at2"/>
<evidence type="ECO:0000313" key="1">
    <source>
        <dbReference type="EMBL" id="SFB77645.1"/>
    </source>
</evidence>
<organism evidence="1 2">
    <name type="scientific">Marinospirillum celere</name>
    <dbReference type="NCBI Taxonomy" id="1122252"/>
    <lineage>
        <taxon>Bacteria</taxon>
        <taxon>Pseudomonadati</taxon>
        <taxon>Pseudomonadota</taxon>
        <taxon>Gammaproteobacteria</taxon>
        <taxon>Oceanospirillales</taxon>
        <taxon>Oceanospirillaceae</taxon>
        <taxon>Marinospirillum</taxon>
    </lineage>
</organism>
<gene>
    <name evidence="1" type="ORF">SAMN05660443_0045</name>
</gene>
<dbReference type="RefSeq" id="WP_091957518.1">
    <property type="nucleotide sequence ID" value="NZ_FOLH01000001.1"/>
</dbReference>
<reference evidence="1 2" key="1">
    <citation type="submission" date="2016-10" db="EMBL/GenBank/DDBJ databases">
        <authorList>
            <person name="de Groot N.N."/>
        </authorList>
    </citation>
    <scope>NUCLEOTIDE SEQUENCE [LARGE SCALE GENOMIC DNA]</scope>
    <source>
        <strain evidence="1 2">DSM 18438</strain>
    </source>
</reference>